<evidence type="ECO:0000256" key="8">
    <source>
        <dbReference type="ARBA" id="ARBA00022679"/>
    </source>
</evidence>
<keyword evidence="6" id="KW-0963">Cytoplasm</keyword>
<feature type="coiled-coil region" evidence="15">
    <location>
        <begin position="77"/>
        <end position="104"/>
    </location>
</feature>
<comment type="caution">
    <text evidence="17">The sequence shown here is derived from an EMBL/GenBank/DDBJ whole genome shotgun (WGS) entry which is preliminary data.</text>
</comment>
<dbReference type="VEuPathDB" id="TrichDB:TRFO_17396"/>
<dbReference type="InterPro" id="IPR001841">
    <property type="entry name" value="Znf_RING"/>
</dbReference>
<dbReference type="InterPro" id="IPR036322">
    <property type="entry name" value="WD40_repeat_dom_sf"/>
</dbReference>
<dbReference type="InterPro" id="IPR015943">
    <property type="entry name" value="WD40/YVTN_repeat-like_dom_sf"/>
</dbReference>
<dbReference type="GO" id="GO:0061630">
    <property type="term" value="F:ubiquitin protein ligase activity"/>
    <property type="evidence" value="ECO:0007669"/>
    <property type="project" value="UniProtKB-EC"/>
</dbReference>
<keyword evidence="14" id="KW-0479">Metal-binding</keyword>
<dbReference type="InterPro" id="IPR056527">
    <property type="entry name" value="WD40_RFWD3"/>
</dbReference>
<evidence type="ECO:0000256" key="5">
    <source>
        <dbReference type="ARBA" id="ARBA00012483"/>
    </source>
</evidence>
<keyword evidence="8" id="KW-0808">Transferase</keyword>
<dbReference type="InterPro" id="IPR013083">
    <property type="entry name" value="Znf_RING/FYVE/PHD"/>
</dbReference>
<dbReference type="AlphaFoldDB" id="A0A1J4KP41"/>
<evidence type="ECO:0000256" key="1">
    <source>
        <dbReference type="ARBA" id="ARBA00000900"/>
    </source>
</evidence>
<dbReference type="SUPFAM" id="SSF50978">
    <property type="entry name" value="WD40 repeat-like"/>
    <property type="match status" value="1"/>
</dbReference>
<dbReference type="GO" id="GO:0036297">
    <property type="term" value="P:interstrand cross-link repair"/>
    <property type="evidence" value="ECO:0007669"/>
    <property type="project" value="InterPro"/>
</dbReference>
<reference evidence="17" key="1">
    <citation type="submission" date="2016-10" db="EMBL/GenBank/DDBJ databases">
        <authorList>
            <person name="Benchimol M."/>
            <person name="Almeida L.G."/>
            <person name="Vasconcelos A.T."/>
            <person name="Perreira-Neves A."/>
            <person name="Rosa I.A."/>
            <person name="Tasca T."/>
            <person name="Bogo M.R."/>
            <person name="de Souza W."/>
        </authorList>
    </citation>
    <scope>NUCLEOTIDE SEQUENCE [LARGE SCALE GENOMIC DNA]</scope>
    <source>
        <strain evidence="17">K</strain>
    </source>
</reference>
<dbReference type="GeneID" id="94834265"/>
<dbReference type="InterPro" id="IPR037381">
    <property type="entry name" value="RFWD3"/>
</dbReference>
<dbReference type="Gene3D" id="2.130.10.10">
    <property type="entry name" value="YVTN repeat-like/Quinoprotein amine dehydrogenase"/>
    <property type="match status" value="1"/>
</dbReference>
<evidence type="ECO:0000259" key="16">
    <source>
        <dbReference type="PROSITE" id="PS50089"/>
    </source>
</evidence>
<keyword evidence="13" id="KW-0539">Nucleus</keyword>
<keyword evidence="18" id="KW-1185">Reference proteome</keyword>
<evidence type="ECO:0000256" key="2">
    <source>
        <dbReference type="ARBA" id="ARBA00004322"/>
    </source>
</evidence>
<keyword evidence="14" id="KW-0863">Zinc-finger</keyword>
<feature type="domain" description="RING-type" evidence="16">
    <location>
        <begin position="10"/>
        <end position="53"/>
    </location>
</feature>
<proteinExistence type="predicted"/>
<dbReference type="EMBL" id="MLAK01000558">
    <property type="protein sequence ID" value="OHT12688.1"/>
    <property type="molecule type" value="Genomic_DNA"/>
</dbReference>
<dbReference type="InterPro" id="IPR001680">
    <property type="entry name" value="WD40_rpt"/>
</dbReference>
<keyword evidence="7" id="KW-0853">WD repeat</keyword>
<evidence type="ECO:0000256" key="4">
    <source>
        <dbReference type="ARBA" id="ARBA00004906"/>
    </source>
</evidence>
<evidence type="ECO:0000313" key="17">
    <source>
        <dbReference type="EMBL" id="OHT12688.1"/>
    </source>
</evidence>
<dbReference type="GO" id="GO:0016567">
    <property type="term" value="P:protein ubiquitination"/>
    <property type="evidence" value="ECO:0007669"/>
    <property type="project" value="InterPro"/>
</dbReference>
<dbReference type="Proteomes" id="UP000179807">
    <property type="component" value="Unassembled WGS sequence"/>
</dbReference>
<dbReference type="CDD" id="cd16450">
    <property type="entry name" value="mRING-C3HGC3_RFWD3"/>
    <property type="match status" value="1"/>
</dbReference>
<evidence type="ECO:0000256" key="9">
    <source>
        <dbReference type="ARBA" id="ARBA00022737"/>
    </source>
</evidence>
<dbReference type="OrthoDB" id="5600418at2759"/>
<keyword evidence="10" id="KW-0227">DNA damage</keyword>
<evidence type="ECO:0000256" key="6">
    <source>
        <dbReference type="ARBA" id="ARBA00022490"/>
    </source>
</evidence>
<evidence type="ECO:0000256" key="7">
    <source>
        <dbReference type="ARBA" id="ARBA00022574"/>
    </source>
</evidence>
<evidence type="ECO:0000256" key="11">
    <source>
        <dbReference type="ARBA" id="ARBA00022786"/>
    </source>
</evidence>
<evidence type="ECO:0000256" key="12">
    <source>
        <dbReference type="ARBA" id="ARBA00023204"/>
    </source>
</evidence>
<evidence type="ECO:0000313" key="18">
    <source>
        <dbReference type="Proteomes" id="UP000179807"/>
    </source>
</evidence>
<keyword evidence="15" id="KW-0175">Coiled coil</keyword>
<keyword evidence="11" id="KW-0833">Ubl conjugation pathway</keyword>
<organism evidence="17 18">
    <name type="scientific">Tritrichomonas foetus</name>
    <dbReference type="NCBI Taxonomy" id="1144522"/>
    <lineage>
        <taxon>Eukaryota</taxon>
        <taxon>Metamonada</taxon>
        <taxon>Parabasalia</taxon>
        <taxon>Tritrichomonadida</taxon>
        <taxon>Tritrichomonadidae</taxon>
        <taxon>Tritrichomonas</taxon>
    </lineage>
</organism>
<dbReference type="PANTHER" id="PTHR16047:SF7">
    <property type="entry name" value="E3 UBIQUITIN-PROTEIN LIGASE RFWD3"/>
    <property type="match status" value="1"/>
</dbReference>
<dbReference type="GO" id="GO:0005737">
    <property type="term" value="C:cytoplasm"/>
    <property type="evidence" value="ECO:0007669"/>
    <property type="project" value="UniProtKB-SubCell"/>
</dbReference>
<protein>
    <recommendedName>
        <fullName evidence="5">RING-type E3 ubiquitin transferase</fullName>
        <ecNumber evidence="5">2.3.2.27</ecNumber>
    </recommendedName>
</protein>
<dbReference type="SUPFAM" id="SSF57850">
    <property type="entry name" value="RING/U-box"/>
    <property type="match status" value="1"/>
</dbReference>
<evidence type="ECO:0000256" key="10">
    <source>
        <dbReference type="ARBA" id="ARBA00022763"/>
    </source>
</evidence>
<comment type="subcellular location">
    <subcellularLocation>
        <location evidence="3">Cytoplasm</location>
    </subcellularLocation>
    <subcellularLocation>
        <location evidence="2">Nucleus</location>
        <location evidence="2">PML body</location>
    </subcellularLocation>
</comment>
<dbReference type="Pfam" id="PF23419">
    <property type="entry name" value="WD40_RFWD3"/>
    <property type="match status" value="1"/>
</dbReference>
<dbReference type="RefSeq" id="XP_068365824.1">
    <property type="nucleotide sequence ID" value="XM_068499561.1"/>
</dbReference>
<evidence type="ECO:0000256" key="3">
    <source>
        <dbReference type="ARBA" id="ARBA00004496"/>
    </source>
</evidence>
<dbReference type="Gene3D" id="3.30.40.10">
    <property type="entry name" value="Zinc/RING finger domain, C3HC4 (zinc finger)"/>
    <property type="match status" value="1"/>
</dbReference>
<evidence type="ECO:0000256" key="13">
    <source>
        <dbReference type="ARBA" id="ARBA00023242"/>
    </source>
</evidence>
<keyword evidence="9" id="KW-0677">Repeat</keyword>
<dbReference type="SMART" id="SM00320">
    <property type="entry name" value="WD40"/>
    <property type="match status" value="2"/>
</dbReference>
<dbReference type="GO" id="GO:0008270">
    <property type="term" value="F:zinc ion binding"/>
    <property type="evidence" value="ECO:0007669"/>
    <property type="project" value="UniProtKB-KW"/>
</dbReference>
<comment type="pathway">
    <text evidence="4">Protein modification; protein ubiquitination.</text>
</comment>
<dbReference type="PROSITE" id="PS50089">
    <property type="entry name" value="ZF_RING_2"/>
    <property type="match status" value="1"/>
</dbReference>
<dbReference type="Pfam" id="PF13639">
    <property type="entry name" value="zf-RING_2"/>
    <property type="match status" value="1"/>
</dbReference>
<evidence type="ECO:0000256" key="14">
    <source>
        <dbReference type="PROSITE-ProRule" id="PRU00175"/>
    </source>
</evidence>
<keyword evidence="14" id="KW-0862">Zinc</keyword>
<dbReference type="EC" id="2.3.2.27" evidence="5"/>
<gene>
    <name evidence="17" type="ORF">TRFO_17396</name>
</gene>
<keyword evidence="12" id="KW-0234">DNA repair</keyword>
<dbReference type="GO" id="GO:0005634">
    <property type="term" value="C:nucleus"/>
    <property type="evidence" value="ECO:0007669"/>
    <property type="project" value="InterPro"/>
</dbReference>
<comment type="catalytic activity">
    <reaction evidence="1">
        <text>S-ubiquitinyl-[E2 ubiquitin-conjugating enzyme]-L-cysteine + [acceptor protein]-L-lysine = [E2 ubiquitin-conjugating enzyme]-L-cysteine + N(6)-ubiquitinyl-[acceptor protein]-L-lysine.</text>
        <dbReference type="EC" id="2.3.2.27"/>
    </reaction>
</comment>
<accession>A0A1J4KP41</accession>
<name>A0A1J4KP41_9EUKA</name>
<evidence type="ECO:0000256" key="15">
    <source>
        <dbReference type="SAM" id="Coils"/>
    </source>
</evidence>
<dbReference type="PANTHER" id="PTHR16047">
    <property type="entry name" value="RFWD3 PROTEIN"/>
    <property type="match status" value="1"/>
</dbReference>
<sequence length="461" mass="51260">MSESQAMVQCPICLSSIGSEGDHQICTLKCGHLFGYICLIQCLENKPECPVCRRKATGKDVVQLVWDKKLPVDSMAFDQLNNEKEQLLLKQQELVTQLKKVNKELSLTKDNLTHALNLSSSFSSQNAKKFHSKLASVVYERKVVDSFRLLVVNNQLLVSEKTGNKYGIQFSSLLSTYSSSQHLSFKQSSFLALHDAQIRDISSSTDFSNIATASLDKSIAIINNRSLQISQRINSSIPLWSCCWTSNSVVAAGGNQGKLFICDIRDNSHLNMSGSTGKEYQIAQGPPIFSVAPIDTNRILCVSPILGRYFDLRNLKLEPNTQKIAGGHLVSFCKESGNYLVLSRNQQNGGAATYYSLKSDGYLHETKTKEIKYFSTMARPSILLADSVLYTTLPDEEINDFSIFASNRGDEDLWGKWRGNFPISAHSSPVLDVHTMRCSSTQLMVFSLSSSLLRVNMLNMS</sequence>